<evidence type="ECO:0000256" key="4">
    <source>
        <dbReference type="ARBA" id="ARBA00022989"/>
    </source>
</evidence>
<comment type="subcellular location">
    <subcellularLocation>
        <location evidence="7">Cell membrane</location>
        <topology evidence="7">Multi-pass membrane protein</topology>
    </subcellularLocation>
    <subcellularLocation>
        <location evidence="1">Membrane</location>
        <topology evidence="1">Multi-pass membrane protein</topology>
    </subcellularLocation>
</comment>
<comment type="caution">
    <text evidence="9">The sequence shown here is derived from an EMBL/GenBank/DDBJ whole genome shotgun (WGS) entry which is preliminary data.</text>
</comment>
<dbReference type="GO" id="GO:0010181">
    <property type="term" value="F:FMN binding"/>
    <property type="evidence" value="ECO:0007669"/>
    <property type="project" value="UniProtKB-UniRule"/>
</dbReference>
<dbReference type="GO" id="GO:0046872">
    <property type="term" value="F:metal ion binding"/>
    <property type="evidence" value="ECO:0007669"/>
    <property type="project" value="UniProtKB-KW"/>
</dbReference>
<dbReference type="Proteomes" id="UP000004949">
    <property type="component" value="Unassembled WGS sequence"/>
</dbReference>
<dbReference type="eggNOG" id="COG2717">
    <property type="taxonomic scope" value="Bacteria"/>
</dbReference>
<accession>G6XG98</accession>
<comment type="cofactor">
    <cofactor evidence="7">
        <name>heme b</name>
        <dbReference type="ChEBI" id="CHEBI:60344"/>
    </cofactor>
    <text evidence="7">Binds 1 heme b (iron(II)-protoporphyrin IX) group per subunit.</text>
</comment>
<dbReference type="GO" id="GO:0020037">
    <property type="term" value="F:heme binding"/>
    <property type="evidence" value="ECO:0007669"/>
    <property type="project" value="UniProtKB-UniRule"/>
</dbReference>
<name>G6XG98_9PROT</name>
<dbReference type="Pfam" id="PF01794">
    <property type="entry name" value="Ferric_reduct"/>
    <property type="match status" value="1"/>
</dbReference>
<comment type="cofactor">
    <cofactor evidence="7">
        <name>FMN</name>
        <dbReference type="ChEBI" id="CHEBI:58210"/>
    </cofactor>
    <text evidence="7">Binds 1 FMN per subunit.</text>
</comment>
<keyword evidence="6 7" id="KW-0472">Membrane</keyword>
<feature type="transmembrane region" description="Helical" evidence="7">
    <location>
        <begin position="7"/>
        <end position="25"/>
    </location>
</feature>
<keyword evidence="7" id="KW-1003">Cell membrane</keyword>
<keyword evidence="7" id="KW-0288">FMN</keyword>
<dbReference type="InterPro" id="IPR022837">
    <property type="entry name" value="MsrQ-like"/>
</dbReference>
<feature type="domain" description="Ferric oxidoreductase" evidence="8">
    <location>
        <begin position="44"/>
        <end position="155"/>
    </location>
</feature>
<evidence type="ECO:0000256" key="3">
    <source>
        <dbReference type="ARBA" id="ARBA00022692"/>
    </source>
</evidence>
<dbReference type="PANTHER" id="PTHR36964">
    <property type="entry name" value="PROTEIN-METHIONINE-SULFOXIDE REDUCTASE HEME-BINDING SUBUNIT MSRQ"/>
    <property type="match status" value="1"/>
</dbReference>
<evidence type="ECO:0000256" key="6">
    <source>
        <dbReference type="ARBA" id="ARBA00023136"/>
    </source>
</evidence>
<feature type="transmembrane region" description="Helical" evidence="7">
    <location>
        <begin position="45"/>
        <end position="63"/>
    </location>
</feature>
<dbReference type="PATRIC" id="fig|1088869.3.peg.521"/>
<reference evidence="9 10" key="1">
    <citation type="submission" date="2011-10" db="EMBL/GenBank/DDBJ databases">
        <title>Genome sequence of Gluconobacter morbifer G707, isolated from Drosophila gut.</title>
        <authorList>
            <person name="Lee W.-J."/>
            <person name="Kim E.-K."/>
        </authorList>
    </citation>
    <scope>NUCLEOTIDE SEQUENCE [LARGE SCALE GENOMIC DNA]</scope>
    <source>
        <strain evidence="9 10">G707</strain>
    </source>
</reference>
<dbReference type="EMBL" id="AGQV01000001">
    <property type="protein sequence ID" value="EHH69206.1"/>
    <property type="molecule type" value="Genomic_DNA"/>
</dbReference>
<evidence type="ECO:0000259" key="8">
    <source>
        <dbReference type="Pfam" id="PF01794"/>
    </source>
</evidence>
<dbReference type="OrthoDB" id="9788328at2"/>
<evidence type="ECO:0000256" key="2">
    <source>
        <dbReference type="ARBA" id="ARBA00022448"/>
    </source>
</evidence>
<protein>
    <recommendedName>
        <fullName evidence="7">Protein-methionine-sulfoxide reductase heme-binding subunit MsrQ</fullName>
    </recommendedName>
    <alternativeName>
        <fullName evidence="7">Flavocytochrome MsrQ</fullName>
    </alternativeName>
</protein>
<feature type="transmembrane region" description="Helical" evidence="7">
    <location>
        <begin position="145"/>
        <end position="164"/>
    </location>
</feature>
<dbReference type="AlphaFoldDB" id="G6XG98"/>
<dbReference type="STRING" id="1088869.GMO_05130"/>
<dbReference type="NCBIfam" id="NF003833">
    <property type="entry name" value="PRK05419.1-5"/>
    <property type="match status" value="1"/>
</dbReference>
<keyword evidence="7" id="KW-0285">Flavoprotein</keyword>
<keyword evidence="4 7" id="KW-1133">Transmembrane helix</keyword>
<comment type="subunit">
    <text evidence="7">Heterodimer of a catalytic subunit (MsrP) and a heme-binding subunit (MsrQ).</text>
</comment>
<comment type="function">
    <text evidence="7">Part of the MsrPQ system that repairs oxidized periplasmic proteins containing methionine sulfoxide residues (Met-O), using respiratory chain electrons. Thus protects these proteins from oxidative-stress damage caused by reactive species of oxygen and chlorine generated by the host defense mechanisms. MsrPQ is essential for the maintenance of envelope integrity under bleach stress, rescuing a wide series of structurally unrelated periplasmic proteins from methionine oxidation. MsrQ provides electrons for reduction to the reductase catalytic subunit MsrP, using the quinone pool of the respiratory chain.</text>
</comment>
<evidence type="ECO:0000256" key="5">
    <source>
        <dbReference type="ARBA" id="ARBA00023004"/>
    </source>
</evidence>
<dbReference type="GO" id="GO:0030091">
    <property type="term" value="P:protein repair"/>
    <property type="evidence" value="ECO:0007669"/>
    <property type="project" value="UniProtKB-UniRule"/>
</dbReference>
<dbReference type="PANTHER" id="PTHR36964:SF1">
    <property type="entry name" value="PROTEIN-METHIONINE-SULFOXIDE REDUCTASE HEME-BINDING SUBUNIT MSRQ"/>
    <property type="match status" value="1"/>
</dbReference>
<keyword evidence="3 7" id="KW-0812">Transmembrane</keyword>
<gene>
    <name evidence="7" type="primary">msrQ</name>
    <name evidence="9" type="ORF">GMO_05130</name>
</gene>
<feature type="transmembrane region" description="Helical" evidence="7">
    <location>
        <begin position="114"/>
        <end position="133"/>
    </location>
</feature>
<feature type="transmembrane region" description="Helical" evidence="7">
    <location>
        <begin position="75"/>
        <end position="94"/>
    </location>
</feature>
<evidence type="ECO:0000313" key="10">
    <source>
        <dbReference type="Proteomes" id="UP000004949"/>
    </source>
</evidence>
<dbReference type="GO" id="GO:0005886">
    <property type="term" value="C:plasma membrane"/>
    <property type="evidence" value="ECO:0007669"/>
    <property type="project" value="UniProtKB-SubCell"/>
</dbReference>
<keyword evidence="7" id="KW-0249">Electron transport</keyword>
<evidence type="ECO:0000313" key="9">
    <source>
        <dbReference type="EMBL" id="EHH69206.1"/>
    </source>
</evidence>
<sequence>MRMLRRHWRIVLYPIGLVPAGWLLWQGQHGQLGADPVNVFERSLGLWAFRFLTLCLMLAPLRAITGINLLRYRRLTGLLAFFYALLHFCAYVGLDIHFDWHVLWKDITSRLFLIFGMMALLLLFPLALTSNAASMRWLKRGWKRLHWLIYPSACLASLHFFLSFKTLNSTTGFYLSIMAAVLMSRLPFVKNFLRTVRRPGAGPV</sequence>
<feature type="transmembrane region" description="Helical" evidence="7">
    <location>
        <begin position="170"/>
        <end position="188"/>
    </location>
</feature>
<dbReference type="HAMAP" id="MF_01207">
    <property type="entry name" value="MsrQ"/>
    <property type="match status" value="1"/>
</dbReference>
<comment type="similarity">
    <text evidence="7">Belongs to the MsrQ family.</text>
</comment>
<dbReference type="GO" id="GO:0009055">
    <property type="term" value="F:electron transfer activity"/>
    <property type="evidence" value="ECO:0007669"/>
    <property type="project" value="UniProtKB-UniRule"/>
</dbReference>
<keyword evidence="10" id="KW-1185">Reference proteome</keyword>
<keyword evidence="7" id="KW-0479">Metal-binding</keyword>
<organism evidence="9 10">
    <name type="scientific">Gluconobacter morbifer G707</name>
    <dbReference type="NCBI Taxonomy" id="1088869"/>
    <lineage>
        <taxon>Bacteria</taxon>
        <taxon>Pseudomonadati</taxon>
        <taxon>Pseudomonadota</taxon>
        <taxon>Alphaproteobacteria</taxon>
        <taxon>Acetobacterales</taxon>
        <taxon>Acetobacteraceae</taxon>
        <taxon>Gluconobacter</taxon>
    </lineage>
</organism>
<evidence type="ECO:0000256" key="7">
    <source>
        <dbReference type="HAMAP-Rule" id="MF_01207"/>
    </source>
</evidence>
<evidence type="ECO:0000256" key="1">
    <source>
        <dbReference type="ARBA" id="ARBA00004141"/>
    </source>
</evidence>
<keyword evidence="2 7" id="KW-0813">Transport</keyword>
<dbReference type="GO" id="GO:0016679">
    <property type="term" value="F:oxidoreductase activity, acting on diphenols and related substances as donors"/>
    <property type="evidence" value="ECO:0007669"/>
    <property type="project" value="TreeGrafter"/>
</dbReference>
<keyword evidence="5 7" id="KW-0408">Iron</keyword>
<proteinExistence type="inferred from homology"/>
<dbReference type="InterPro" id="IPR013130">
    <property type="entry name" value="Fe3_Rdtase_TM_dom"/>
</dbReference>
<keyword evidence="7" id="KW-0349">Heme</keyword>